<sequence>MIYEQRLNFVFVLNLSCTT</sequence>
<organism evidence="1">
    <name type="scientific">Arundo donax</name>
    <name type="common">Giant reed</name>
    <name type="synonym">Donax arundinaceus</name>
    <dbReference type="NCBI Taxonomy" id="35708"/>
    <lineage>
        <taxon>Eukaryota</taxon>
        <taxon>Viridiplantae</taxon>
        <taxon>Streptophyta</taxon>
        <taxon>Embryophyta</taxon>
        <taxon>Tracheophyta</taxon>
        <taxon>Spermatophyta</taxon>
        <taxon>Magnoliopsida</taxon>
        <taxon>Liliopsida</taxon>
        <taxon>Poales</taxon>
        <taxon>Poaceae</taxon>
        <taxon>PACMAD clade</taxon>
        <taxon>Arundinoideae</taxon>
        <taxon>Arundineae</taxon>
        <taxon>Arundo</taxon>
    </lineage>
</organism>
<reference evidence="1" key="1">
    <citation type="submission" date="2014-09" db="EMBL/GenBank/DDBJ databases">
        <authorList>
            <person name="Magalhaes I.L.F."/>
            <person name="Oliveira U."/>
            <person name="Santos F.R."/>
            <person name="Vidigal T.H.D.A."/>
            <person name="Brescovit A.D."/>
            <person name="Santos A.J."/>
        </authorList>
    </citation>
    <scope>NUCLEOTIDE SEQUENCE</scope>
    <source>
        <tissue evidence="1">Shoot tissue taken approximately 20 cm above the soil surface</tissue>
    </source>
</reference>
<proteinExistence type="predicted"/>
<accession>A0A0A9A1X2</accession>
<evidence type="ECO:0000313" key="1">
    <source>
        <dbReference type="EMBL" id="JAD45081.1"/>
    </source>
</evidence>
<protein>
    <submittedName>
        <fullName evidence="1">Uncharacterized protein</fullName>
    </submittedName>
</protein>
<dbReference type="AlphaFoldDB" id="A0A0A9A1X2"/>
<name>A0A0A9A1X2_ARUDO</name>
<reference evidence="1" key="2">
    <citation type="journal article" date="2015" name="Data Brief">
        <title>Shoot transcriptome of the giant reed, Arundo donax.</title>
        <authorList>
            <person name="Barrero R.A."/>
            <person name="Guerrero F.D."/>
            <person name="Moolhuijzen P."/>
            <person name="Goolsby J.A."/>
            <person name="Tidwell J."/>
            <person name="Bellgard S.E."/>
            <person name="Bellgard M.I."/>
        </authorList>
    </citation>
    <scope>NUCLEOTIDE SEQUENCE</scope>
    <source>
        <tissue evidence="1">Shoot tissue taken approximately 20 cm above the soil surface</tissue>
    </source>
</reference>
<dbReference type="EMBL" id="GBRH01252814">
    <property type="protein sequence ID" value="JAD45081.1"/>
    <property type="molecule type" value="Transcribed_RNA"/>
</dbReference>